<feature type="transmembrane region" description="Helical" evidence="1">
    <location>
        <begin position="45"/>
        <end position="61"/>
    </location>
</feature>
<comment type="caution">
    <text evidence="2">The sequence shown here is derived from an EMBL/GenBank/DDBJ whole genome shotgun (WGS) entry which is preliminary data.</text>
</comment>
<sequence>MLDAFGYVQLALAVVLFAVKVFALIDCLRRPQVDFEIAGSLQKNAWLIILALAVVAQFVFFSGSPLGLLNLAGTVAALVYLAQLRSVRR</sequence>
<organism evidence="2 3">
    <name type="scientific">Aeromicrobium piscarium</name>
    <dbReference type="NCBI Taxonomy" id="2590901"/>
    <lineage>
        <taxon>Bacteria</taxon>
        <taxon>Bacillati</taxon>
        <taxon>Actinomycetota</taxon>
        <taxon>Actinomycetes</taxon>
        <taxon>Propionibacteriales</taxon>
        <taxon>Nocardioidaceae</taxon>
        <taxon>Aeromicrobium</taxon>
    </lineage>
</organism>
<keyword evidence="3" id="KW-1185">Reference proteome</keyword>
<dbReference type="Pfam" id="PF10724">
    <property type="entry name" value="DUF2516"/>
    <property type="match status" value="1"/>
</dbReference>
<reference evidence="2 3" key="1">
    <citation type="submission" date="2019-07" db="EMBL/GenBank/DDBJ databases">
        <authorList>
            <person name="Zhao L.H."/>
        </authorList>
    </citation>
    <scope>NUCLEOTIDE SEQUENCE [LARGE SCALE GENOMIC DNA]</scope>
    <source>
        <strain evidence="2 3">Co35</strain>
    </source>
</reference>
<keyword evidence="1" id="KW-0812">Transmembrane</keyword>
<evidence type="ECO:0000313" key="2">
    <source>
        <dbReference type="EMBL" id="TSD62519.1"/>
    </source>
</evidence>
<dbReference type="InterPro" id="IPR019662">
    <property type="entry name" value="DUF2516"/>
</dbReference>
<evidence type="ECO:0000256" key="1">
    <source>
        <dbReference type="SAM" id="Phobius"/>
    </source>
</evidence>
<dbReference type="EMBL" id="VLNT01000008">
    <property type="protein sequence ID" value="TSD62519.1"/>
    <property type="molecule type" value="Genomic_DNA"/>
</dbReference>
<dbReference type="Proteomes" id="UP000316988">
    <property type="component" value="Unassembled WGS sequence"/>
</dbReference>
<dbReference type="AlphaFoldDB" id="A0A554S835"/>
<feature type="transmembrane region" description="Helical" evidence="1">
    <location>
        <begin position="6"/>
        <end position="25"/>
    </location>
</feature>
<protein>
    <submittedName>
        <fullName evidence="2">DUF2516 family protein</fullName>
    </submittedName>
</protein>
<evidence type="ECO:0000313" key="3">
    <source>
        <dbReference type="Proteomes" id="UP000316988"/>
    </source>
</evidence>
<name>A0A554S835_9ACTN</name>
<keyword evidence="1" id="KW-0472">Membrane</keyword>
<dbReference type="RefSeq" id="WP_143913632.1">
    <property type="nucleotide sequence ID" value="NZ_VLNT01000008.1"/>
</dbReference>
<proteinExistence type="predicted"/>
<keyword evidence="1" id="KW-1133">Transmembrane helix</keyword>
<accession>A0A554S835</accession>
<gene>
    <name evidence="2" type="ORF">FNM00_11215</name>
</gene>
<feature type="transmembrane region" description="Helical" evidence="1">
    <location>
        <begin position="67"/>
        <end position="84"/>
    </location>
</feature>